<evidence type="ECO:0000256" key="2">
    <source>
        <dbReference type="ARBA" id="ARBA00022490"/>
    </source>
</evidence>
<comment type="pathway">
    <text evidence="8">Aminoacyl-tRNA biosynthesis; selenocysteinyl-tRNA(Sec) biosynthesis; selenocysteinyl-tRNA(Sec) from L-seryl-tRNA(Sec) (bacterial route): step 1/1.</text>
</comment>
<dbReference type="PANTHER" id="PTHR32328">
    <property type="entry name" value="L-SERYL-TRNA(SEC) SELENIUM TRANSFERASE"/>
    <property type="match status" value="1"/>
</dbReference>
<dbReference type="GO" id="GO:0004125">
    <property type="term" value="F:L-seryl-tRNA(Sec) selenium transferase activity"/>
    <property type="evidence" value="ECO:0007669"/>
    <property type="project" value="UniProtKB-UniRule"/>
</dbReference>
<dbReference type="InterPro" id="IPR025862">
    <property type="entry name" value="SelA_trans_N_dom"/>
</dbReference>
<feature type="coiled-coil region" evidence="10">
    <location>
        <begin position="349"/>
        <end position="379"/>
    </location>
</feature>
<comment type="caution">
    <text evidence="12">The sequence shown here is derived from an EMBL/GenBank/DDBJ whole genome shotgun (WGS) entry which is preliminary data.</text>
</comment>
<dbReference type="AlphaFoldDB" id="A0A7C3YQL9"/>
<dbReference type="GO" id="GO:0005737">
    <property type="term" value="C:cytoplasm"/>
    <property type="evidence" value="ECO:0007669"/>
    <property type="project" value="UniProtKB-SubCell"/>
</dbReference>
<evidence type="ECO:0000256" key="9">
    <source>
        <dbReference type="PIRSR" id="PIRSR618319-50"/>
    </source>
</evidence>
<dbReference type="UniPathway" id="UPA00906">
    <property type="reaction ID" value="UER00896"/>
</dbReference>
<dbReference type="InterPro" id="IPR004534">
    <property type="entry name" value="SelA_trans"/>
</dbReference>
<dbReference type="SUPFAM" id="SSF53383">
    <property type="entry name" value="PLP-dependent transferases"/>
    <property type="match status" value="1"/>
</dbReference>
<keyword evidence="2 8" id="KW-0963">Cytoplasm</keyword>
<evidence type="ECO:0000259" key="11">
    <source>
        <dbReference type="Pfam" id="PF12390"/>
    </source>
</evidence>
<dbReference type="HAMAP" id="MF_00423">
    <property type="entry name" value="SelA"/>
    <property type="match status" value="1"/>
</dbReference>
<dbReference type="InterPro" id="IPR015421">
    <property type="entry name" value="PyrdxlP-dep_Trfase_major"/>
</dbReference>
<dbReference type="Gene3D" id="3.40.640.10">
    <property type="entry name" value="Type I PLP-dependent aspartate aminotransferase-like (Major domain)"/>
    <property type="match status" value="1"/>
</dbReference>
<protein>
    <recommendedName>
        <fullName evidence="8">L-seryl-tRNA(Sec) selenium transferase</fullName>
        <ecNumber evidence="8">2.9.1.1</ecNumber>
    </recommendedName>
    <alternativeName>
        <fullName evidence="8">Selenocysteine synthase</fullName>
        <shortName evidence="8">Sec synthase</shortName>
    </alternativeName>
    <alternativeName>
        <fullName evidence="8">Selenocysteinyl-tRNA(Sec) synthase</fullName>
    </alternativeName>
</protein>
<dbReference type="EC" id="2.9.1.1" evidence="8"/>
<comment type="similarity">
    <text evidence="7 8">Belongs to the SelA family.</text>
</comment>
<dbReference type="InterPro" id="IPR015424">
    <property type="entry name" value="PyrdxlP-dep_Trfase"/>
</dbReference>
<comment type="subcellular location">
    <subcellularLocation>
        <location evidence="8">Cytoplasm</location>
    </subcellularLocation>
</comment>
<feature type="domain" description="L-seryl-tRNA selenium transferase N-terminal" evidence="11">
    <location>
        <begin position="9"/>
        <end position="48"/>
    </location>
</feature>
<comment type="catalytic activity">
    <reaction evidence="8">
        <text>L-seryl-tRNA(Sec) + selenophosphate + H(+) = L-selenocysteinyl-tRNA(Sec) + phosphate</text>
        <dbReference type="Rhea" id="RHEA:22728"/>
        <dbReference type="Rhea" id="RHEA-COMP:9742"/>
        <dbReference type="Rhea" id="RHEA-COMP:9743"/>
        <dbReference type="ChEBI" id="CHEBI:15378"/>
        <dbReference type="ChEBI" id="CHEBI:16144"/>
        <dbReference type="ChEBI" id="CHEBI:43474"/>
        <dbReference type="ChEBI" id="CHEBI:78533"/>
        <dbReference type="ChEBI" id="CHEBI:78573"/>
        <dbReference type="EC" id="2.9.1.1"/>
    </reaction>
</comment>
<dbReference type="GO" id="GO:0001514">
    <property type="term" value="P:selenocysteine incorporation"/>
    <property type="evidence" value="ECO:0007669"/>
    <property type="project" value="UniProtKB-UniRule"/>
</dbReference>
<keyword evidence="3 8" id="KW-0808">Transferase</keyword>
<evidence type="ECO:0000256" key="10">
    <source>
        <dbReference type="SAM" id="Coils"/>
    </source>
</evidence>
<feature type="modified residue" description="N6-(pyridoxal phosphate)lysine" evidence="8 9">
    <location>
        <position position="290"/>
    </location>
</feature>
<dbReference type="NCBIfam" id="TIGR00474">
    <property type="entry name" value="selA"/>
    <property type="match status" value="1"/>
</dbReference>
<accession>A0A7C3YQL9</accession>
<comment type="function">
    <text evidence="8">Converts seryl-tRNA(Sec) to selenocysteinyl-tRNA(Sec) required for selenoprotein biosynthesis.</text>
</comment>
<proteinExistence type="inferred from homology"/>
<evidence type="ECO:0000256" key="6">
    <source>
        <dbReference type="ARBA" id="ARBA00023266"/>
    </source>
</evidence>
<dbReference type="Pfam" id="PF03841">
    <property type="entry name" value="SelA"/>
    <property type="match status" value="1"/>
</dbReference>
<comment type="cofactor">
    <cofactor evidence="1 8 9">
        <name>pyridoxal 5'-phosphate</name>
        <dbReference type="ChEBI" id="CHEBI:597326"/>
    </cofactor>
</comment>
<dbReference type="GO" id="GO:0001717">
    <property type="term" value="P:conversion of seryl-tRNAsec to selenocys-tRNAsec"/>
    <property type="evidence" value="ECO:0007669"/>
    <property type="project" value="UniProtKB-UniRule"/>
</dbReference>
<dbReference type="Gene3D" id="3.90.1150.180">
    <property type="match status" value="1"/>
</dbReference>
<evidence type="ECO:0000256" key="1">
    <source>
        <dbReference type="ARBA" id="ARBA00001933"/>
    </source>
</evidence>
<dbReference type="Pfam" id="PF12390">
    <property type="entry name" value="Se-cys_synth_N"/>
    <property type="match status" value="1"/>
</dbReference>
<evidence type="ECO:0000256" key="5">
    <source>
        <dbReference type="ARBA" id="ARBA00022917"/>
    </source>
</evidence>
<evidence type="ECO:0000256" key="4">
    <source>
        <dbReference type="ARBA" id="ARBA00022898"/>
    </source>
</evidence>
<gene>
    <name evidence="8" type="primary">selA</name>
    <name evidence="12" type="ORF">ENX07_06980</name>
</gene>
<name>A0A7C3YQL9_UNCW3</name>
<keyword evidence="6 8" id="KW-0711">Selenium</keyword>
<dbReference type="InterPro" id="IPR018319">
    <property type="entry name" value="SelA-like"/>
</dbReference>
<evidence type="ECO:0000256" key="3">
    <source>
        <dbReference type="ARBA" id="ARBA00022679"/>
    </source>
</evidence>
<dbReference type="PANTHER" id="PTHR32328:SF0">
    <property type="entry name" value="L-SERYL-TRNA(SEC) SELENIUM TRANSFERASE"/>
    <property type="match status" value="1"/>
</dbReference>
<evidence type="ECO:0000256" key="7">
    <source>
        <dbReference type="ARBA" id="ARBA00044507"/>
    </source>
</evidence>
<keyword evidence="4 8" id="KW-0663">Pyridoxal phosphate</keyword>
<keyword evidence="5 8" id="KW-0648">Protein biosynthesis</keyword>
<organism evidence="12">
    <name type="scientific">candidate division WOR-3 bacterium</name>
    <dbReference type="NCBI Taxonomy" id="2052148"/>
    <lineage>
        <taxon>Bacteria</taxon>
        <taxon>Bacteria division WOR-3</taxon>
    </lineage>
</organism>
<evidence type="ECO:0000313" key="12">
    <source>
        <dbReference type="EMBL" id="HGE99791.1"/>
    </source>
</evidence>
<dbReference type="EMBL" id="DTMQ01000042">
    <property type="protein sequence ID" value="HGE99791.1"/>
    <property type="molecule type" value="Genomic_DNA"/>
</dbReference>
<sequence length="458" mass="51528">MANKKNELLRQIPSVNTLLQKEEIRKLLLQYPRELVLFYLREELKNLREGIDEGRIKEIVVENILENIREKVWPSLRRAIQGLGIILHTGLGRAPLPKIAQEALLAVTENFCNLEIDEKGRRGSRYRHIEKLLQLLTGAESGMIVNNNAGATLLVLNTFAAGKEVIVSRGELIEIGGAFRLPDVMARSGAKLVEVGTTNRTHLRDYREAINPNTALILKVHKSNYEIIGFTKEVELKELITLGREFNLLIVHDLGSGALIDLSQYGLPKEPVVRESIKEGADLCLFSGDKLLGGPQSGVIVGRKDLLDKIRKNPLTRALRCDKLTFAAMEATLRLFLDEEKLKKEHPVLNLLTKDLKTIEKEAKEVKKALAELKDLEVEIIDTFSLVGGGSLATAKLPSKALAIRSKKYSAERLAEILRRQPIPIFGRVENERYLLDFRTIRQDEVKIVKDSLIRLLS</sequence>
<reference evidence="12" key="1">
    <citation type="journal article" date="2020" name="mSystems">
        <title>Genome- and Community-Level Interaction Insights into Carbon Utilization and Element Cycling Functions of Hydrothermarchaeota in Hydrothermal Sediment.</title>
        <authorList>
            <person name="Zhou Z."/>
            <person name="Liu Y."/>
            <person name="Xu W."/>
            <person name="Pan J."/>
            <person name="Luo Z.H."/>
            <person name="Li M."/>
        </authorList>
    </citation>
    <scope>NUCLEOTIDE SEQUENCE [LARGE SCALE GENOMIC DNA]</scope>
    <source>
        <strain evidence="12">SpSt-906</strain>
    </source>
</reference>
<keyword evidence="10" id="KW-0175">Coiled coil</keyword>
<evidence type="ECO:0000256" key="8">
    <source>
        <dbReference type="HAMAP-Rule" id="MF_00423"/>
    </source>
</evidence>